<feature type="compositionally biased region" description="Polar residues" evidence="6">
    <location>
        <begin position="376"/>
        <end position="403"/>
    </location>
</feature>
<gene>
    <name evidence="9" type="ORF">SAY87_030912</name>
</gene>
<feature type="region of interest" description="Disordered" evidence="6">
    <location>
        <begin position="436"/>
        <end position="493"/>
    </location>
</feature>
<accession>A0AAN7KV27</accession>
<feature type="region of interest" description="Disordered" evidence="6">
    <location>
        <begin position="142"/>
        <end position="180"/>
    </location>
</feature>
<dbReference type="PANTHER" id="PTHR45898:SF4">
    <property type="entry name" value="TARGET OF MYB PROTEIN 1"/>
    <property type="match status" value="1"/>
</dbReference>
<dbReference type="GO" id="GO:0043328">
    <property type="term" value="P:protein transport to vacuole involved in ubiquitin-dependent protein catabolic process via the multivesicular body sorting pathway"/>
    <property type="evidence" value="ECO:0007669"/>
    <property type="project" value="InterPro"/>
</dbReference>
<feature type="compositionally biased region" description="Low complexity" evidence="6">
    <location>
        <begin position="605"/>
        <end position="616"/>
    </location>
</feature>
<feature type="domain" description="VHS" evidence="7">
    <location>
        <begin position="9"/>
        <end position="138"/>
    </location>
</feature>
<keyword evidence="10" id="KW-1185">Reference proteome</keyword>
<dbReference type="FunFam" id="1.25.40.90:FF:000028">
    <property type="entry name" value="TOM1-like protein 2"/>
    <property type="match status" value="1"/>
</dbReference>
<feature type="region of interest" description="Disordered" evidence="6">
    <location>
        <begin position="373"/>
        <end position="403"/>
    </location>
</feature>
<evidence type="ECO:0000256" key="3">
    <source>
        <dbReference type="ARBA" id="ARBA00022448"/>
    </source>
</evidence>
<evidence type="ECO:0000256" key="5">
    <source>
        <dbReference type="ARBA" id="ARBA00023136"/>
    </source>
</evidence>
<evidence type="ECO:0000256" key="1">
    <source>
        <dbReference type="ARBA" id="ARBA00004170"/>
    </source>
</evidence>
<evidence type="ECO:0000256" key="6">
    <source>
        <dbReference type="SAM" id="MobiDB-lite"/>
    </source>
</evidence>
<dbReference type="CDD" id="cd14231">
    <property type="entry name" value="GAT_GGA-like_plant"/>
    <property type="match status" value="1"/>
</dbReference>
<dbReference type="Pfam" id="PF00790">
    <property type="entry name" value="VHS"/>
    <property type="match status" value="1"/>
</dbReference>
<dbReference type="SUPFAM" id="SSF89009">
    <property type="entry name" value="GAT-like domain"/>
    <property type="match status" value="1"/>
</dbReference>
<feature type="domain" description="GAT" evidence="8">
    <location>
        <begin position="180"/>
        <end position="268"/>
    </location>
</feature>
<dbReference type="PROSITE" id="PS50179">
    <property type="entry name" value="VHS"/>
    <property type="match status" value="1"/>
</dbReference>
<dbReference type="GO" id="GO:0035091">
    <property type="term" value="F:phosphatidylinositol binding"/>
    <property type="evidence" value="ECO:0007669"/>
    <property type="project" value="InterPro"/>
</dbReference>
<evidence type="ECO:0000259" key="7">
    <source>
        <dbReference type="PROSITE" id="PS50179"/>
    </source>
</evidence>
<dbReference type="PROSITE" id="PS50909">
    <property type="entry name" value="GAT"/>
    <property type="match status" value="1"/>
</dbReference>
<dbReference type="InterPro" id="IPR044836">
    <property type="entry name" value="TOL_plant"/>
</dbReference>
<feature type="compositionally biased region" description="Polar residues" evidence="6">
    <location>
        <begin position="296"/>
        <end position="314"/>
    </location>
</feature>
<dbReference type="PANTHER" id="PTHR45898">
    <property type="entry name" value="TOM1-LIKE PROTEIN"/>
    <property type="match status" value="1"/>
</dbReference>
<dbReference type="SMART" id="SM00288">
    <property type="entry name" value="VHS"/>
    <property type="match status" value="1"/>
</dbReference>
<dbReference type="InterPro" id="IPR008942">
    <property type="entry name" value="ENTH_VHS"/>
</dbReference>
<feature type="compositionally biased region" description="Basic and acidic residues" evidence="6">
    <location>
        <begin position="626"/>
        <end position="641"/>
    </location>
</feature>
<reference evidence="9 10" key="1">
    <citation type="journal article" date="2023" name="Hortic Res">
        <title>Pangenome of water caltrop reveals structural variations and asymmetric subgenome divergence after allopolyploidization.</title>
        <authorList>
            <person name="Zhang X."/>
            <person name="Chen Y."/>
            <person name="Wang L."/>
            <person name="Yuan Y."/>
            <person name="Fang M."/>
            <person name="Shi L."/>
            <person name="Lu R."/>
            <person name="Comes H.P."/>
            <person name="Ma Y."/>
            <person name="Chen Y."/>
            <person name="Huang G."/>
            <person name="Zhou Y."/>
            <person name="Zheng Z."/>
            <person name="Qiu Y."/>
        </authorList>
    </citation>
    <scope>NUCLEOTIDE SEQUENCE [LARGE SCALE GENOMIC DNA]</scope>
    <source>
        <tissue evidence="9">Roots</tissue>
    </source>
</reference>
<keyword evidence="5" id="KW-0472">Membrane</keyword>
<feature type="region of interest" description="Disordered" evidence="6">
    <location>
        <begin position="605"/>
        <end position="656"/>
    </location>
</feature>
<comment type="subcellular location">
    <subcellularLocation>
        <location evidence="1">Membrane</location>
        <topology evidence="1">Peripheral membrane protein</topology>
    </subcellularLocation>
</comment>
<dbReference type="SUPFAM" id="SSF48464">
    <property type="entry name" value="ENTH/VHS domain"/>
    <property type="match status" value="1"/>
</dbReference>
<dbReference type="CDD" id="cd03561">
    <property type="entry name" value="VHS"/>
    <property type="match status" value="1"/>
</dbReference>
<evidence type="ECO:0000256" key="2">
    <source>
        <dbReference type="ARBA" id="ARBA00007708"/>
    </source>
</evidence>
<feature type="region of interest" description="Disordered" evidence="6">
    <location>
        <begin position="270"/>
        <end position="338"/>
    </location>
</feature>
<proteinExistence type="inferred from homology"/>
<name>A0AAN7KV27_9MYRT</name>
<comment type="similarity">
    <text evidence="2">Belongs to the TOM1 family.</text>
</comment>
<dbReference type="GO" id="GO:0043130">
    <property type="term" value="F:ubiquitin binding"/>
    <property type="evidence" value="ECO:0007669"/>
    <property type="project" value="InterPro"/>
</dbReference>
<evidence type="ECO:0000313" key="9">
    <source>
        <dbReference type="EMBL" id="KAK4770380.1"/>
    </source>
</evidence>
<keyword evidence="4" id="KW-0653">Protein transport</keyword>
<dbReference type="InterPro" id="IPR002014">
    <property type="entry name" value="VHS_dom"/>
</dbReference>
<organism evidence="9 10">
    <name type="scientific">Trapa incisa</name>
    <dbReference type="NCBI Taxonomy" id="236973"/>
    <lineage>
        <taxon>Eukaryota</taxon>
        <taxon>Viridiplantae</taxon>
        <taxon>Streptophyta</taxon>
        <taxon>Embryophyta</taxon>
        <taxon>Tracheophyta</taxon>
        <taxon>Spermatophyta</taxon>
        <taxon>Magnoliopsida</taxon>
        <taxon>eudicotyledons</taxon>
        <taxon>Gunneridae</taxon>
        <taxon>Pentapetalae</taxon>
        <taxon>rosids</taxon>
        <taxon>malvids</taxon>
        <taxon>Myrtales</taxon>
        <taxon>Lythraceae</taxon>
        <taxon>Trapa</taxon>
    </lineage>
</organism>
<feature type="compositionally biased region" description="Polar residues" evidence="6">
    <location>
        <begin position="436"/>
        <end position="452"/>
    </location>
</feature>
<dbReference type="Proteomes" id="UP001345219">
    <property type="component" value="Chromosome 24"/>
</dbReference>
<dbReference type="GO" id="GO:0016020">
    <property type="term" value="C:membrane"/>
    <property type="evidence" value="ECO:0007669"/>
    <property type="project" value="UniProtKB-SubCell"/>
</dbReference>
<keyword evidence="3" id="KW-0813">Transport</keyword>
<dbReference type="InterPro" id="IPR004152">
    <property type="entry name" value="GAT_dom"/>
</dbReference>
<dbReference type="AlphaFoldDB" id="A0AAN7KV27"/>
<dbReference type="GO" id="GO:0005737">
    <property type="term" value="C:cytoplasm"/>
    <property type="evidence" value="ECO:0007669"/>
    <property type="project" value="UniProtKB-ARBA"/>
</dbReference>
<dbReference type="Gene3D" id="1.20.58.160">
    <property type="match status" value="1"/>
</dbReference>
<evidence type="ECO:0000259" key="8">
    <source>
        <dbReference type="PROSITE" id="PS50909"/>
    </source>
</evidence>
<sequence>MVNLMVERATTDMLMGPDRAMNLEICDMLNRDPGQSKDVIKGIKKRIRSKEPKVQLLALTLLETIIKNCGDIVHMHVAERDILREMVRIARKKPDFNVKEKILILIDTWQEAFGGPRTRYPQYFAAYQDLLRAGIVFPQRPESSAPVFTPPQTQPLSSYPQNVRGVESRQDRAESSTEPEFPTLSLTEIHNSRGILDVLAEMLNAIDPVRKEGIKQEVIVDLVEQCRTYKQRVVHLINSTLDESLLQQALTLNEDLQRVLAKHEAIASGNSVKPEKPKPEPCGALIDISSDAGDGSQEQDGRSISSAGTSSLNQLPLPAPHVSNGAMDPKIDLLSGDFSSPKADNSLALAPVEGGQESSSSPSDQNALILFDMPSSAPNVPNPINTQGPNLGGQSNPSTPQFQEQNLQAPQPEIYADGVGTTNLVHSHFDESVYNKNPASSWSGHTPQHQRPTSPPYVCTGSPSANALPRPPWEAPPAESSELMGSQYPQQMPPSAGNEQIMPTYMPHATETAQYAGMNSHPAYQQSNQMHPFQPQQMQGGHYMGMVQQQMPGAQMPYEYSPPVYGGNVAAYGYDHAGAQYLDQHMHGLSVRDDSGLGHPNSSYYASSSFSSSSASTYLPPMKQQSKQEDKLFGDLVDMARLKSSKPSASGRTGSM</sequence>
<protein>
    <submittedName>
        <fullName evidence="9">Uncharacterized protein</fullName>
    </submittedName>
</protein>
<evidence type="ECO:0000256" key="4">
    <source>
        <dbReference type="ARBA" id="ARBA00022927"/>
    </source>
</evidence>
<feature type="compositionally biased region" description="Basic and acidic residues" evidence="6">
    <location>
        <begin position="166"/>
        <end position="175"/>
    </location>
</feature>
<dbReference type="Pfam" id="PF03127">
    <property type="entry name" value="GAT"/>
    <property type="match status" value="1"/>
</dbReference>
<comment type="caution">
    <text evidence="9">The sequence shown here is derived from an EMBL/GenBank/DDBJ whole genome shotgun (WGS) entry which is preliminary data.</text>
</comment>
<dbReference type="EMBL" id="JAXIOK010000005">
    <property type="protein sequence ID" value="KAK4770380.1"/>
    <property type="molecule type" value="Genomic_DNA"/>
</dbReference>
<feature type="compositionally biased region" description="Polar residues" evidence="6">
    <location>
        <begin position="645"/>
        <end position="656"/>
    </location>
</feature>
<evidence type="ECO:0000313" key="10">
    <source>
        <dbReference type="Proteomes" id="UP001345219"/>
    </source>
</evidence>
<dbReference type="Gene3D" id="1.25.40.90">
    <property type="match status" value="1"/>
</dbReference>
<dbReference type="InterPro" id="IPR038425">
    <property type="entry name" value="GAT_sf"/>
</dbReference>